<sequence length="207" mass="23164">MKWYRILLLLPLLLTSGFAKQAHAAAAEQWTWPVSGKITDYFGTRSGKHYGLDIAAPTGTPIVAAAAGTVTRSYYSDSYGHVVFIRHRNGYEAVYAHMNRRLVKEGQQIRRGQRIGEVGNTGHSHGAHLHFEVHRGDWNFEKTNAVNPLLVLGEPPHQVASSMAYVVQKGDTLSAIAKRFGTTVRDLQNRNRLRGETIYPTQRLMIN</sequence>
<dbReference type="SUPFAM" id="SSF51261">
    <property type="entry name" value="Duplicated hybrid motif"/>
    <property type="match status" value="1"/>
</dbReference>
<dbReference type="PANTHER" id="PTHR21666:SF290">
    <property type="entry name" value="PEPTIDASE M23 DOMAIN PROTEIN"/>
    <property type="match status" value="1"/>
</dbReference>
<comment type="caution">
    <text evidence="3">The sequence shown here is derived from an EMBL/GenBank/DDBJ whole genome shotgun (WGS) entry which is preliminary data.</text>
</comment>
<proteinExistence type="predicted"/>
<dbReference type="FunFam" id="2.70.70.10:FF:000012">
    <property type="entry name" value="Peptidase, M23/M37 family"/>
    <property type="match status" value="1"/>
</dbReference>
<protein>
    <submittedName>
        <fullName evidence="3">Peptidoglycan DD-metalloendopeptidase family protein</fullName>
    </submittedName>
</protein>
<dbReference type="PANTHER" id="PTHR21666">
    <property type="entry name" value="PEPTIDASE-RELATED"/>
    <property type="match status" value="1"/>
</dbReference>
<dbReference type="Pfam" id="PF01551">
    <property type="entry name" value="Peptidase_M23"/>
    <property type="match status" value="1"/>
</dbReference>
<dbReference type="SUPFAM" id="SSF54106">
    <property type="entry name" value="LysM domain"/>
    <property type="match status" value="1"/>
</dbReference>
<reference evidence="3" key="1">
    <citation type="submission" date="2022-07" db="EMBL/GenBank/DDBJ databases">
        <authorList>
            <person name="Li W.-J."/>
            <person name="Deng Q.-Q."/>
        </authorList>
    </citation>
    <scope>NUCLEOTIDE SEQUENCE</scope>
    <source>
        <strain evidence="3">SYSU M60031</strain>
    </source>
</reference>
<dbReference type="CDD" id="cd00118">
    <property type="entry name" value="LysM"/>
    <property type="match status" value="1"/>
</dbReference>
<dbReference type="InterPro" id="IPR011055">
    <property type="entry name" value="Dup_hybrid_motif"/>
</dbReference>
<name>A0AA41X4E4_9BACI</name>
<feature type="domain" description="LysM" evidence="2">
    <location>
        <begin position="163"/>
        <end position="206"/>
    </location>
</feature>
<keyword evidence="4" id="KW-1185">Reference proteome</keyword>
<dbReference type="AlphaFoldDB" id="A0AA41X4E4"/>
<dbReference type="SMART" id="SM00257">
    <property type="entry name" value="LysM"/>
    <property type="match status" value="1"/>
</dbReference>
<dbReference type="PROSITE" id="PS51782">
    <property type="entry name" value="LYSM"/>
    <property type="match status" value="1"/>
</dbReference>
<feature type="signal peptide" evidence="1">
    <location>
        <begin position="1"/>
        <end position="24"/>
    </location>
</feature>
<evidence type="ECO:0000313" key="3">
    <source>
        <dbReference type="EMBL" id="MCP8968721.1"/>
    </source>
</evidence>
<dbReference type="InterPro" id="IPR016047">
    <property type="entry name" value="M23ase_b-sheet_dom"/>
</dbReference>
<dbReference type="InterPro" id="IPR036779">
    <property type="entry name" value="LysM_dom_sf"/>
</dbReference>
<keyword evidence="1" id="KW-0732">Signal</keyword>
<evidence type="ECO:0000256" key="1">
    <source>
        <dbReference type="SAM" id="SignalP"/>
    </source>
</evidence>
<dbReference type="EMBL" id="JANCLT010000004">
    <property type="protein sequence ID" value="MCP8968721.1"/>
    <property type="molecule type" value="Genomic_DNA"/>
</dbReference>
<dbReference type="Proteomes" id="UP001156102">
    <property type="component" value="Unassembled WGS sequence"/>
</dbReference>
<dbReference type="Gene3D" id="3.10.350.10">
    <property type="entry name" value="LysM domain"/>
    <property type="match status" value="1"/>
</dbReference>
<evidence type="ECO:0000259" key="2">
    <source>
        <dbReference type="PROSITE" id="PS51782"/>
    </source>
</evidence>
<dbReference type="Pfam" id="PF01476">
    <property type="entry name" value="LysM"/>
    <property type="match status" value="1"/>
</dbReference>
<dbReference type="InterPro" id="IPR050570">
    <property type="entry name" value="Cell_wall_metabolism_enzyme"/>
</dbReference>
<dbReference type="GO" id="GO:0004222">
    <property type="term" value="F:metalloendopeptidase activity"/>
    <property type="evidence" value="ECO:0007669"/>
    <property type="project" value="TreeGrafter"/>
</dbReference>
<dbReference type="InterPro" id="IPR018392">
    <property type="entry name" value="LysM"/>
</dbReference>
<organism evidence="3 4">
    <name type="scientific">Ectobacillus ponti</name>
    <dbReference type="NCBI Taxonomy" id="2961894"/>
    <lineage>
        <taxon>Bacteria</taxon>
        <taxon>Bacillati</taxon>
        <taxon>Bacillota</taxon>
        <taxon>Bacilli</taxon>
        <taxon>Bacillales</taxon>
        <taxon>Bacillaceae</taxon>
        <taxon>Ectobacillus</taxon>
    </lineage>
</organism>
<gene>
    <name evidence="3" type="ORF">NK662_09240</name>
</gene>
<dbReference type="RefSeq" id="WP_254758639.1">
    <property type="nucleotide sequence ID" value="NZ_JANCLT010000004.1"/>
</dbReference>
<dbReference type="Gene3D" id="2.70.70.10">
    <property type="entry name" value="Glucose Permease (Domain IIA)"/>
    <property type="match status" value="1"/>
</dbReference>
<dbReference type="CDD" id="cd12797">
    <property type="entry name" value="M23_peptidase"/>
    <property type="match status" value="1"/>
</dbReference>
<accession>A0AA41X4E4</accession>
<feature type="chain" id="PRO_5041273875" evidence="1">
    <location>
        <begin position="25"/>
        <end position="207"/>
    </location>
</feature>
<evidence type="ECO:0000313" key="4">
    <source>
        <dbReference type="Proteomes" id="UP001156102"/>
    </source>
</evidence>